<proteinExistence type="predicted"/>
<keyword evidence="2" id="KW-0812">Transmembrane</keyword>
<name>A0ABW6WI03_9ACTN</name>
<reference evidence="4 5" key="1">
    <citation type="submission" date="2024-10" db="EMBL/GenBank/DDBJ databases">
        <title>The Natural Products Discovery Center: Release of the First 8490 Sequenced Strains for Exploring Actinobacteria Biosynthetic Diversity.</title>
        <authorList>
            <person name="Kalkreuter E."/>
            <person name="Kautsar S.A."/>
            <person name="Yang D."/>
            <person name="Bader C.D."/>
            <person name="Teijaro C.N."/>
            <person name="Fluegel L."/>
            <person name="Davis C.M."/>
            <person name="Simpson J.R."/>
            <person name="Lauterbach L."/>
            <person name="Steele A.D."/>
            <person name="Gui C."/>
            <person name="Meng S."/>
            <person name="Li G."/>
            <person name="Viehrig K."/>
            <person name="Ye F."/>
            <person name="Su P."/>
            <person name="Kiefer A.F."/>
            <person name="Nichols A."/>
            <person name="Cepeda A.J."/>
            <person name="Yan W."/>
            <person name="Fan B."/>
            <person name="Jiang Y."/>
            <person name="Adhikari A."/>
            <person name="Zheng C.-J."/>
            <person name="Schuster L."/>
            <person name="Cowan T.M."/>
            <person name="Smanski M.J."/>
            <person name="Chevrette M.G."/>
            <person name="De Carvalho L.P.S."/>
            <person name="Shen B."/>
        </authorList>
    </citation>
    <scope>NUCLEOTIDE SEQUENCE [LARGE SCALE GENOMIC DNA]</scope>
    <source>
        <strain evidence="4 5">NPDC000087</strain>
    </source>
</reference>
<keyword evidence="2" id="KW-0472">Membrane</keyword>
<comment type="caution">
    <text evidence="4">The sequence shown here is derived from an EMBL/GenBank/DDBJ whole genome shotgun (WGS) entry which is preliminary data.</text>
</comment>
<organism evidence="4 5">
    <name type="scientific">Paractinoplanes globisporus</name>
    <dbReference type="NCBI Taxonomy" id="113565"/>
    <lineage>
        <taxon>Bacteria</taxon>
        <taxon>Bacillati</taxon>
        <taxon>Actinomycetota</taxon>
        <taxon>Actinomycetes</taxon>
        <taxon>Micromonosporales</taxon>
        <taxon>Micromonosporaceae</taxon>
        <taxon>Paractinoplanes</taxon>
    </lineage>
</organism>
<feature type="region of interest" description="Disordered" evidence="1">
    <location>
        <begin position="492"/>
        <end position="638"/>
    </location>
</feature>
<feature type="transmembrane region" description="Helical" evidence="2">
    <location>
        <begin position="322"/>
        <end position="342"/>
    </location>
</feature>
<feature type="signal peptide" evidence="3">
    <location>
        <begin position="1"/>
        <end position="20"/>
    </location>
</feature>
<feature type="compositionally biased region" description="Pro residues" evidence="1">
    <location>
        <begin position="580"/>
        <end position="591"/>
    </location>
</feature>
<feature type="transmembrane region" description="Helical" evidence="2">
    <location>
        <begin position="409"/>
        <end position="428"/>
    </location>
</feature>
<dbReference type="Proteomes" id="UP001602245">
    <property type="component" value="Unassembled WGS sequence"/>
</dbReference>
<keyword evidence="2" id="KW-1133">Transmembrane helix</keyword>
<evidence type="ECO:0000313" key="4">
    <source>
        <dbReference type="EMBL" id="MFF5291841.1"/>
    </source>
</evidence>
<feature type="transmembrane region" description="Helical" evidence="2">
    <location>
        <begin position="226"/>
        <end position="248"/>
    </location>
</feature>
<evidence type="ECO:0000313" key="5">
    <source>
        <dbReference type="Proteomes" id="UP001602245"/>
    </source>
</evidence>
<feature type="compositionally biased region" description="Low complexity" evidence="1">
    <location>
        <begin position="529"/>
        <end position="579"/>
    </location>
</feature>
<feature type="transmembrane region" description="Helical" evidence="2">
    <location>
        <begin position="260"/>
        <end position="284"/>
    </location>
</feature>
<feature type="transmembrane region" description="Helical" evidence="2">
    <location>
        <begin position="378"/>
        <end position="397"/>
    </location>
</feature>
<feature type="chain" id="PRO_5045065569" evidence="3">
    <location>
        <begin position="21"/>
        <end position="638"/>
    </location>
</feature>
<dbReference type="EMBL" id="JBIAZU010000003">
    <property type="protein sequence ID" value="MFF5291841.1"/>
    <property type="molecule type" value="Genomic_DNA"/>
</dbReference>
<sequence length="638" mass="64003">MAVVIGVLVALIVPGVPASAAASPSPAPSAPSTADCAARAPGAVAWCMPWVARVDTPPFGGRSHWVTRCSVATTDADRRACAAASITLAPSPRDGSPSVFGDGPTSGSGPAGLITCELLTGQTLYDTDPGHETQWRVKRDACTAQKAGWARQVYDPDPKPADCGMTDASCQIQRKAQDAFAGGIRSGIQGLVDIAVQAMVFLLSKLASLVFSATSISSPDDAFYSVYNNVAGVMVLLIMVFFLISLIVNGLRTSAGPGPMATLGGLVRAMLGITFAGGIAFLIVTAWDQATNAVIAANAATPWDPSQWVKALTGLTGGAGTLFLALVLSIFGCIGLLLLFFIMLFRGILATGAALFGAVAMAGQVMHETRHWGRRWFWTVNALASSKFVIAELWIYGSRSAYGSDDLMTVLRAVLLIWLMVAAPWILLRLTTIWDGYLSDPNAYGLMSAAGNPLAMGPAFADGVRAGAAGASDPGSGGGGGDANAAGVMAANTSSMPTTPANAAGIGRDSSGRKAADAASTGGDGGKVGQPANAPGEQQGAAGPADQPNANEADGVHAGAQAAQHSAGTGTAAAPSGSPAGPPVPQLPETPSPAGSSTSSPTSESDSNASAGGKPAGESSASGSRGAAAAAETPIVPL</sequence>
<evidence type="ECO:0000256" key="2">
    <source>
        <dbReference type="SAM" id="Phobius"/>
    </source>
</evidence>
<evidence type="ECO:0000256" key="3">
    <source>
        <dbReference type="SAM" id="SignalP"/>
    </source>
</evidence>
<feature type="compositionally biased region" description="Low complexity" evidence="1">
    <location>
        <begin position="592"/>
        <end position="632"/>
    </location>
</feature>
<protein>
    <submittedName>
        <fullName evidence="4">Uncharacterized protein</fullName>
    </submittedName>
</protein>
<feature type="transmembrane region" description="Helical" evidence="2">
    <location>
        <begin position="194"/>
        <end position="214"/>
    </location>
</feature>
<evidence type="ECO:0000256" key="1">
    <source>
        <dbReference type="SAM" id="MobiDB-lite"/>
    </source>
</evidence>
<dbReference type="RefSeq" id="WP_157295859.1">
    <property type="nucleotide sequence ID" value="NZ_JBIAZU010000003.1"/>
</dbReference>
<gene>
    <name evidence="4" type="ORF">ACFY35_20565</name>
</gene>
<keyword evidence="5" id="KW-1185">Reference proteome</keyword>
<keyword evidence="3" id="KW-0732">Signal</keyword>
<feature type="transmembrane region" description="Helical" evidence="2">
    <location>
        <begin position="348"/>
        <end position="366"/>
    </location>
</feature>
<accession>A0ABW6WI03</accession>